<reference evidence="3" key="1">
    <citation type="journal article" date="2019" name="Int. J. Syst. Evol. Microbiol.">
        <title>The Global Catalogue of Microorganisms (GCM) 10K type strain sequencing project: providing services to taxonomists for standard genome sequencing and annotation.</title>
        <authorList>
            <consortium name="The Broad Institute Genomics Platform"/>
            <consortium name="The Broad Institute Genome Sequencing Center for Infectious Disease"/>
            <person name="Wu L."/>
            <person name="Ma J."/>
        </authorList>
    </citation>
    <scope>NUCLEOTIDE SEQUENCE [LARGE SCALE GENOMIC DNA]</scope>
    <source>
        <strain evidence="3">JCM 13518</strain>
    </source>
</reference>
<name>A0ABP4WF01_9ACTN</name>
<evidence type="ECO:0000313" key="3">
    <source>
        <dbReference type="Proteomes" id="UP001501057"/>
    </source>
</evidence>
<feature type="transmembrane region" description="Helical" evidence="1">
    <location>
        <begin position="32"/>
        <end position="54"/>
    </location>
</feature>
<evidence type="ECO:0008006" key="4">
    <source>
        <dbReference type="Google" id="ProtNLM"/>
    </source>
</evidence>
<dbReference type="RefSeq" id="WP_344203764.1">
    <property type="nucleotide sequence ID" value="NZ_BAAAME010000008.1"/>
</dbReference>
<accession>A0ABP4WF01</accession>
<gene>
    <name evidence="2" type="ORF">GCM10009710_33670</name>
</gene>
<keyword evidence="1" id="KW-0812">Transmembrane</keyword>
<organism evidence="2 3">
    <name type="scientific">Aeromicrobium alkaliterrae</name>
    <dbReference type="NCBI Taxonomy" id="302168"/>
    <lineage>
        <taxon>Bacteria</taxon>
        <taxon>Bacillati</taxon>
        <taxon>Actinomycetota</taxon>
        <taxon>Actinomycetes</taxon>
        <taxon>Propionibacteriales</taxon>
        <taxon>Nocardioidaceae</taxon>
        <taxon>Aeromicrobium</taxon>
    </lineage>
</organism>
<dbReference type="Proteomes" id="UP001501057">
    <property type="component" value="Unassembled WGS sequence"/>
</dbReference>
<proteinExistence type="predicted"/>
<protein>
    <recommendedName>
        <fullName evidence="4">Integral membrane protein</fullName>
    </recommendedName>
</protein>
<keyword evidence="1" id="KW-1133">Transmembrane helix</keyword>
<feature type="transmembrane region" description="Helical" evidence="1">
    <location>
        <begin position="66"/>
        <end position="92"/>
    </location>
</feature>
<sequence>MSVKSLGNQLVTQVCPIAPPGAQVHVDQVQGYVMWGVIIMMGVAALVGIGAVVGGRMFAMTHASKVGVISVVVVMISAIALLIVPGMLQAILGDGCV</sequence>
<comment type="caution">
    <text evidence="2">The sequence shown here is derived from an EMBL/GenBank/DDBJ whole genome shotgun (WGS) entry which is preliminary data.</text>
</comment>
<dbReference type="EMBL" id="BAAAME010000008">
    <property type="protein sequence ID" value="GAA1751210.1"/>
    <property type="molecule type" value="Genomic_DNA"/>
</dbReference>
<keyword evidence="3" id="KW-1185">Reference proteome</keyword>
<evidence type="ECO:0000313" key="2">
    <source>
        <dbReference type="EMBL" id="GAA1751210.1"/>
    </source>
</evidence>
<keyword evidence="1" id="KW-0472">Membrane</keyword>
<evidence type="ECO:0000256" key="1">
    <source>
        <dbReference type="SAM" id="Phobius"/>
    </source>
</evidence>